<dbReference type="OrthoDB" id="2538110at2759"/>
<reference evidence="3 4" key="1">
    <citation type="submission" date="2016-07" db="EMBL/GenBank/DDBJ databases">
        <title>Draft genome of the white-rot fungus Obba rivulosa 3A-2.</title>
        <authorList>
            <consortium name="DOE Joint Genome Institute"/>
            <person name="Miettinen O."/>
            <person name="Riley R."/>
            <person name="Acob R."/>
            <person name="Barry K."/>
            <person name="Cullen D."/>
            <person name="De Vries R."/>
            <person name="Hainaut M."/>
            <person name="Hatakka A."/>
            <person name="Henrissat B."/>
            <person name="Hilden K."/>
            <person name="Kuo R."/>
            <person name="Labutti K."/>
            <person name="Lipzen A."/>
            <person name="Makela M.R."/>
            <person name="Sandor L."/>
            <person name="Spatafora J.W."/>
            <person name="Grigoriev I.V."/>
            <person name="Hibbett D.S."/>
        </authorList>
    </citation>
    <scope>NUCLEOTIDE SEQUENCE [LARGE SCALE GENOMIC DNA]</scope>
    <source>
        <strain evidence="3 4">3A-2</strain>
    </source>
</reference>
<dbReference type="Proteomes" id="UP000250043">
    <property type="component" value="Unassembled WGS sequence"/>
</dbReference>
<feature type="compositionally biased region" description="Basic and acidic residues" evidence="1">
    <location>
        <begin position="16"/>
        <end position="36"/>
    </location>
</feature>
<name>A0A8E2ALQ1_9APHY</name>
<accession>A0A8E2ALQ1</accession>
<evidence type="ECO:0000256" key="1">
    <source>
        <dbReference type="SAM" id="MobiDB-lite"/>
    </source>
</evidence>
<feature type="region of interest" description="Disordered" evidence="1">
    <location>
        <begin position="1"/>
        <end position="43"/>
    </location>
</feature>
<feature type="transmembrane region" description="Helical" evidence="2">
    <location>
        <begin position="45"/>
        <end position="62"/>
    </location>
</feature>
<dbReference type="AlphaFoldDB" id="A0A8E2ALQ1"/>
<keyword evidence="2" id="KW-0812">Transmembrane</keyword>
<keyword evidence="2" id="KW-0472">Membrane</keyword>
<evidence type="ECO:0000313" key="4">
    <source>
        <dbReference type="Proteomes" id="UP000250043"/>
    </source>
</evidence>
<evidence type="ECO:0000256" key="2">
    <source>
        <dbReference type="SAM" id="Phobius"/>
    </source>
</evidence>
<keyword evidence="4" id="KW-1185">Reference proteome</keyword>
<evidence type="ECO:0000313" key="3">
    <source>
        <dbReference type="EMBL" id="OCH84560.1"/>
    </source>
</evidence>
<sequence>MSSKKGEPVQPGAQPAHEEPTSDVHVLNERLNRDPRFNPPTPSPWKRIALLAFVVALFYVALKLRVNLAKQTQVVYADRYSQEFKFRPAASPVITETLKDGRTRLRGVQPTARL</sequence>
<organism evidence="3 4">
    <name type="scientific">Obba rivulosa</name>
    <dbReference type="NCBI Taxonomy" id="1052685"/>
    <lineage>
        <taxon>Eukaryota</taxon>
        <taxon>Fungi</taxon>
        <taxon>Dikarya</taxon>
        <taxon>Basidiomycota</taxon>
        <taxon>Agaricomycotina</taxon>
        <taxon>Agaricomycetes</taxon>
        <taxon>Polyporales</taxon>
        <taxon>Gelatoporiaceae</taxon>
        <taxon>Obba</taxon>
    </lineage>
</organism>
<keyword evidence="2" id="KW-1133">Transmembrane helix</keyword>
<gene>
    <name evidence="3" type="ORF">OBBRIDRAFT_395844</name>
</gene>
<proteinExistence type="predicted"/>
<protein>
    <submittedName>
        <fullName evidence="3">Uncharacterized protein</fullName>
    </submittedName>
</protein>
<dbReference type="EMBL" id="KV722659">
    <property type="protein sequence ID" value="OCH84560.1"/>
    <property type="molecule type" value="Genomic_DNA"/>
</dbReference>